<dbReference type="AlphaFoldDB" id="A0A1H3DW98"/>
<evidence type="ECO:0000313" key="2">
    <source>
        <dbReference type="Proteomes" id="UP000198672"/>
    </source>
</evidence>
<dbReference type="Proteomes" id="UP000198672">
    <property type="component" value="Unassembled WGS sequence"/>
</dbReference>
<keyword evidence="2" id="KW-1185">Reference proteome</keyword>
<organism evidence="1 2">
    <name type="scientific">Allochromatium warmingii</name>
    <name type="common">Chromatium warmingii</name>
    <dbReference type="NCBI Taxonomy" id="61595"/>
    <lineage>
        <taxon>Bacteria</taxon>
        <taxon>Pseudomonadati</taxon>
        <taxon>Pseudomonadota</taxon>
        <taxon>Gammaproteobacteria</taxon>
        <taxon>Chromatiales</taxon>
        <taxon>Chromatiaceae</taxon>
        <taxon>Allochromatium</taxon>
    </lineage>
</organism>
<evidence type="ECO:0000313" key="1">
    <source>
        <dbReference type="EMBL" id="SDX70675.1"/>
    </source>
</evidence>
<name>A0A1H3DW98_ALLWA</name>
<accession>A0A1H3DW98</accession>
<dbReference type="EMBL" id="FNOW01000010">
    <property type="protein sequence ID" value="SDX70675.1"/>
    <property type="molecule type" value="Genomic_DNA"/>
</dbReference>
<gene>
    <name evidence="1" type="ORF">SAMN05421644_11040</name>
</gene>
<dbReference type="STRING" id="61595.SAMN05421644_11040"/>
<dbReference type="RefSeq" id="WP_091332662.1">
    <property type="nucleotide sequence ID" value="NZ_FNOW01000010.1"/>
</dbReference>
<proteinExistence type="predicted"/>
<dbReference type="OrthoDB" id="5771447at2"/>
<reference evidence="2" key="1">
    <citation type="submission" date="2016-10" db="EMBL/GenBank/DDBJ databases">
        <authorList>
            <person name="Varghese N."/>
            <person name="Submissions S."/>
        </authorList>
    </citation>
    <scope>NUCLEOTIDE SEQUENCE [LARGE SCALE GENOMIC DNA]</scope>
    <source>
        <strain evidence="2">DSM 173</strain>
    </source>
</reference>
<protein>
    <submittedName>
        <fullName evidence="1">Uncharacterized protein</fullName>
    </submittedName>
</protein>
<sequence length="79" mass="8783">MANPDDYRFVVLDAVERLRRDAEAVNGADRYDQGRQMAYYEILQRILDSAETVGMTADEVGMQGFDPGALIGVRSNRAA</sequence>